<organism evidence="2 3">
    <name type="scientific">Streptomyces toxytricini</name>
    <name type="common">Actinomyces toxytricini</name>
    <dbReference type="NCBI Taxonomy" id="67369"/>
    <lineage>
        <taxon>Bacteria</taxon>
        <taxon>Bacillati</taxon>
        <taxon>Actinomycetota</taxon>
        <taxon>Actinomycetes</taxon>
        <taxon>Kitasatosporales</taxon>
        <taxon>Streptomycetaceae</taxon>
        <taxon>Streptomyces</taxon>
    </lineage>
</organism>
<accession>A0ABW8EBC5</accession>
<feature type="region of interest" description="Disordered" evidence="1">
    <location>
        <begin position="44"/>
        <end position="87"/>
    </location>
</feature>
<evidence type="ECO:0000313" key="2">
    <source>
        <dbReference type="EMBL" id="MFJ2820531.1"/>
    </source>
</evidence>
<dbReference type="Proteomes" id="UP001617351">
    <property type="component" value="Unassembled WGS sequence"/>
</dbReference>
<protein>
    <submittedName>
        <fullName evidence="2">Uncharacterized protein</fullName>
    </submittedName>
</protein>
<evidence type="ECO:0000256" key="1">
    <source>
        <dbReference type="SAM" id="MobiDB-lite"/>
    </source>
</evidence>
<dbReference type="EMBL" id="JBIUYY010000002">
    <property type="protein sequence ID" value="MFJ2820531.1"/>
    <property type="molecule type" value="Genomic_DNA"/>
</dbReference>
<proteinExistence type="predicted"/>
<keyword evidence="3" id="KW-1185">Reference proteome</keyword>
<dbReference type="RefSeq" id="WP_402377884.1">
    <property type="nucleotide sequence ID" value="NZ_JBIUYY010000002.1"/>
</dbReference>
<reference evidence="2 3" key="1">
    <citation type="submission" date="2024-10" db="EMBL/GenBank/DDBJ databases">
        <title>The Natural Products Discovery Center: Release of the First 8490 Sequenced Strains for Exploring Actinobacteria Biosynthetic Diversity.</title>
        <authorList>
            <person name="Kalkreuter E."/>
            <person name="Kautsar S.A."/>
            <person name="Yang D."/>
            <person name="Bader C.D."/>
            <person name="Teijaro C.N."/>
            <person name="Fluegel L."/>
            <person name="Davis C.M."/>
            <person name="Simpson J.R."/>
            <person name="Lauterbach L."/>
            <person name="Steele A.D."/>
            <person name="Gui C."/>
            <person name="Meng S."/>
            <person name="Li G."/>
            <person name="Viehrig K."/>
            <person name="Ye F."/>
            <person name="Su P."/>
            <person name="Kiefer A.F."/>
            <person name="Nichols A."/>
            <person name="Cepeda A.J."/>
            <person name="Yan W."/>
            <person name="Fan B."/>
            <person name="Jiang Y."/>
            <person name="Adhikari A."/>
            <person name="Zheng C.-J."/>
            <person name="Schuster L."/>
            <person name="Cowan T.M."/>
            <person name="Smanski M.J."/>
            <person name="Chevrette M.G."/>
            <person name="De Carvalho L.P.S."/>
            <person name="Shen B."/>
        </authorList>
    </citation>
    <scope>NUCLEOTIDE SEQUENCE [LARGE SCALE GENOMIC DNA]</scope>
    <source>
        <strain evidence="2 3">NPDC087220</strain>
    </source>
</reference>
<comment type="caution">
    <text evidence="2">The sequence shown here is derived from an EMBL/GenBank/DDBJ whole genome shotgun (WGS) entry which is preliminary data.</text>
</comment>
<feature type="compositionally biased region" description="Basic and acidic residues" evidence="1">
    <location>
        <begin position="78"/>
        <end position="87"/>
    </location>
</feature>
<sequence>MGLLNWRDNRHFDHSGDCACTLCGKPTPMRSHRGEPVHKVCAEDWNDRHPDEPRQSTPPDRNGNSTVLGSWRFFSDQAPKKNQGDHA</sequence>
<evidence type="ECO:0000313" key="3">
    <source>
        <dbReference type="Proteomes" id="UP001617351"/>
    </source>
</evidence>
<feature type="compositionally biased region" description="Basic and acidic residues" evidence="1">
    <location>
        <begin position="44"/>
        <end position="54"/>
    </location>
</feature>
<feature type="compositionally biased region" description="Polar residues" evidence="1">
    <location>
        <begin position="55"/>
        <end position="68"/>
    </location>
</feature>
<name>A0ABW8EBC5_STRT5</name>
<gene>
    <name evidence="2" type="ORF">ACIO7M_05350</name>
</gene>